<reference evidence="1 2" key="1">
    <citation type="journal article" date="2020" name="Cell">
        <title>Large-Scale Comparative Analyses of Tick Genomes Elucidate Their Genetic Diversity and Vector Capacities.</title>
        <authorList>
            <consortium name="Tick Genome and Microbiome Consortium (TIGMIC)"/>
            <person name="Jia N."/>
            <person name="Wang J."/>
            <person name="Shi W."/>
            <person name="Du L."/>
            <person name="Sun Y."/>
            <person name="Zhan W."/>
            <person name="Jiang J.F."/>
            <person name="Wang Q."/>
            <person name="Zhang B."/>
            <person name="Ji P."/>
            <person name="Bell-Sakyi L."/>
            <person name="Cui X.M."/>
            <person name="Yuan T.T."/>
            <person name="Jiang B.G."/>
            <person name="Yang W.F."/>
            <person name="Lam T.T."/>
            <person name="Chang Q.C."/>
            <person name="Ding S.J."/>
            <person name="Wang X.J."/>
            <person name="Zhu J.G."/>
            <person name="Ruan X.D."/>
            <person name="Zhao L."/>
            <person name="Wei J.T."/>
            <person name="Ye R.Z."/>
            <person name="Que T.C."/>
            <person name="Du C.H."/>
            <person name="Zhou Y.H."/>
            <person name="Cheng J.X."/>
            <person name="Dai P.F."/>
            <person name="Guo W.B."/>
            <person name="Han X.H."/>
            <person name="Huang E.J."/>
            <person name="Li L.F."/>
            <person name="Wei W."/>
            <person name="Gao Y.C."/>
            <person name="Liu J.Z."/>
            <person name="Shao H.Z."/>
            <person name="Wang X."/>
            <person name="Wang C.C."/>
            <person name="Yang T.C."/>
            <person name="Huo Q.B."/>
            <person name="Li W."/>
            <person name="Chen H.Y."/>
            <person name="Chen S.E."/>
            <person name="Zhou L.G."/>
            <person name="Ni X.B."/>
            <person name="Tian J.H."/>
            <person name="Sheng Y."/>
            <person name="Liu T."/>
            <person name="Pan Y.S."/>
            <person name="Xia L.Y."/>
            <person name="Li J."/>
            <person name="Zhao F."/>
            <person name="Cao W.C."/>
        </authorList>
    </citation>
    <scope>NUCLEOTIDE SEQUENCE [LARGE SCALE GENOMIC DNA]</scope>
    <source>
        <strain evidence="1">Iper-2018</strain>
    </source>
</reference>
<organism evidence="1 2">
    <name type="scientific">Ixodes persulcatus</name>
    <name type="common">Taiga tick</name>
    <dbReference type="NCBI Taxonomy" id="34615"/>
    <lineage>
        <taxon>Eukaryota</taxon>
        <taxon>Metazoa</taxon>
        <taxon>Ecdysozoa</taxon>
        <taxon>Arthropoda</taxon>
        <taxon>Chelicerata</taxon>
        <taxon>Arachnida</taxon>
        <taxon>Acari</taxon>
        <taxon>Parasitiformes</taxon>
        <taxon>Ixodida</taxon>
        <taxon>Ixodoidea</taxon>
        <taxon>Ixodidae</taxon>
        <taxon>Ixodinae</taxon>
        <taxon>Ixodes</taxon>
    </lineage>
</organism>
<name>A0AC60QKK7_IXOPE</name>
<evidence type="ECO:0000313" key="2">
    <source>
        <dbReference type="Proteomes" id="UP000805193"/>
    </source>
</evidence>
<keyword evidence="2" id="KW-1185">Reference proteome</keyword>
<protein>
    <submittedName>
        <fullName evidence="1">Uncharacterized protein</fullName>
    </submittedName>
</protein>
<dbReference type="Proteomes" id="UP000805193">
    <property type="component" value="Unassembled WGS sequence"/>
</dbReference>
<proteinExistence type="predicted"/>
<comment type="caution">
    <text evidence="1">The sequence shown here is derived from an EMBL/GenBank/DDBJ whole genome shotgun (WGS) entry which is preliminary data.</text>
</comment>
<gene>
    <name evidence="1" type="ORF">HPB47_018837</name>
</gene>
<evidence type="ECO:0000313" key="1">
    <source>
        <dbReference type="EMBL" id="KAG0434846.1"/>
    </source>
</evidence>
<dbReference type="EMBL" id="JABSTQ010008132">
    <property type="protein sequence ID" value="KAG0434846.1"/>
    <property type="molecule type" value="Genomic_DNA"/>
</dbReference>
<accession>A0AC60QKK7</accession>
<feature type="non-terminal residue" evidence="1">
    <location>
        <position position="480"/>
    </location>
</feature>
<sequence>MLPLLHIILNGVPEVLITDRGSSFMAQLTQEILRLSATGQSRDEADRMEATGASDQDVSSEDSPARDHVTTCLGSAKNMATDCWRGDLSEVTRGGATDAGVHCPAAFVAATLSSMDAASPSQRGAVPEVRRDFSFNVHVGQGVSTKQVIEAFLALVPPASGRACHPYGGGRFTLTVKTSDAAEKLREAGCLVVGGKSYEFLPLASKVKAVTLLLLPVEVPDYAVTQVLGAYGKVIRMTRETHREYPSLETGTRRVVMEMEKEVPNYIQVCGFQGMCLYSGMKKTCRWCGLGGHLSYDCRTPRCTRCGEYGHAGAQCRAPCKQCGEDHPTSRCPVNTYANVLAGETPSSAQKTGSHDEIHPATAGAREVDRKLEPASEQGGGAASPLISNIEGADNSSVSEGAAISTEDASAKESAHTESASESSTAQASATSEPGSKDDTATGGGTENEMEAVSQSIKRQRSSSSSRDSTDSRRKGHTLA</sequence>